<accession>A0AAV8SQC4</accession>
<comment type="caution">
    <text evidence="1">The sequence shown here is derived from an EMBL/GenBank/DDBJ whole genome shotgun (WGS) entry which is preliminary data.</text>
</comment>
<keyword evidence="2" id="KW-1185">Reference proteome</keyword>
<evidence type="ECO:0000313" key="1">
    <source>
        <dbReference type="EMBL" id="KAJ8754450.1"/>
    </source>
</evidence>
<name>A0AAV8SQC4_9ROSI</name>
<dbReference type="AlphaFoldDB" id="A0AAV8SQC4"/>
<reference evidence="1 2" key="1">
    <citation type="submission" date="2021-09" db="EMBL/GenBank/DDBJ databases">
        <title>Genomic insights and catalytic innovation underlie evolution of tropane alkaloids biosynthesis.</title>
        <authorList>
            <person name="Wang Y.-J."/>
            <person name="Tian T."/>
            <person name="Huang J.-P."/>
            <person name="Huang S.-X."/>
        </authorList>
    </citation>
    <scope>NUCLEOTIDE SEQUENCE [LARGE SCALE GENOMIC DNA]</scope>
    <source>
        <strain evidence="1">KIB-2018</strain>
        <tissue evidence="1">Leaf</tissue>
    </source>
</reference>
<dbReference type="EMBL" id="JAIWQS010000009">
    <property type="protein sequence ID" value="KAJ8754450.1"/>
    <property type="molecule type" value="Genomic_DNA"/>
</dbReference>
<proteinExistence type="predicted"/>
<organism evidence="1 2">
    <name type="scientific">Erythroxylum novogranatense</name>
    <dbReference type="NCBI Taxonomy" id="1862640"/>
    <lineage>
        <taxon>Eukaryota</taxon>
        <taxon>Viridiplantae</taxon>
        <taxon>Streptophyta</taxon>
        <taxon>Embryophyta</taxon>
        <taxon>Tracheophyta</taxon>
        <taxon>Spermatophyta</taxon>
        <taxon>Magnoliopsida</taxon>
        <taxon>eudicotyledons</taxon>
        <taxon>Gunneridae</taxon>
        <taxon>Pentapetalae</taxon>
        <taxon>rosids</taxon>
        <taxon>fabids</taxon>
        <taxon>Malpighiales</taxon>
        <taxon>Erythroxylaceae</taxon>
        <taxon>Erythroxylum</taxon>
    </lineage>
</organism>
<evidence type="ECO:0000313" key="2">
    <source>
        <dbReference type="Proteomes" id="UP001159364"/>
    </source>
</evidence>
<gene>
    <name evidence="1" type="ORF">K2173_002901</name>
</gene>
<dbReference type="Proteomes" id="UP001159364">
    <property type="component" value="Linkage Group LG09"/>
</dbReference>
<protein>
    <submittedName>
        <fullName evidence="1">Uncharacterized protein</fullName>
    </submittedName>
</protein>
<sequence>MNIRVLDTETGKLSPLSPLLNVMRSPIIQAHPISRGTNISNSKHIIDFSCSEGEDDEVLNSGGEALIVG</sequence>